<keyword evidence="1" id="KW-0472">Membrane</keyword>
<dbReference type="Proteomes" id="UP000321662">
    <property type="component" value="Unassembled WGS sequence"/>
</dbReference>
<dbReference type="PIRSF" id="PIRSF016789">
    <property type="entry name" value="DUF454"/>
    <property type="match status" value="1"/>
</dbReference>
<evidence type="ECO:0000313" key="3">
    <source>
        <dbReference type="Proteomes" id="UP000321662"/>
    </source>
</evidence>
<keyword evidence="3" id="KW-1185">Reference proteome</keyword>
<comment type="caution">
    <text evidence="2">The sequence shown here is derived from an EMBL/GenBank/DDBJ whole genome shotgun (WGS) entry which is preliminary data.</text>
</comment>
<organism evidence="2 3">
    <name type="scientific">Alkalibacterium kapii</name>
    <dbReference type="NCBI Taxonomy" id="426704"/>
    <lineage>
        <taxon>Bacteria</taxon>
        <taxon>Bacillati</taxon>
        <taxon>Bacillota</taxon>
        <taxon>Bacilli</taxon>
        <taxon>Lactobacillales</taxon>
        <taxon>Carnobacteriaceae</taxon>
        <taxon>Alkalibacterium</taxon>
    </lineage>
</organism>
<feature type="transmembrane region" description="Helical" evidence="1">
    <location>
        <begin position="100"/>
        <end position="118"/>
    </location>
</feature>
<evidence type="ECO:0008006" key="4">
    <source>
        <dbReference type="Google" id="ProtNLM"/>
    </source>
</evidence>
<dbReference type="Pfam" id="PF04304">
    <property type="entry name" value="DUF454"/>
    <property type="match status" value="1"/>
</dbReference>
<dbReference type="InterPro" id="IPR007401">
    <property type="entry name" value="DUF454"/>
</dbReference>
<evidence type="ECO:0000256" key="1">
    <source>
        <dbReference type="SAM" id="Phobius"/>
    </source>
</evidence>
<keyword evidence="1" id="KW-0812">Transmembrane</keyword>
<dbReference type="EMBL" id="BJUY01000020">
    <property type="protein sequence ID" value="GEK91842.1"/>
    <property type="molecule type" value="Genomic_DNA"/>
</dbReference>
<dbReference type="RefSeq" id="WP_146924653.1">
    <property type="nucleotide sequence ID" value="NZ_BJUY01000020.1"/>
</dbReference>
<dbReference type="PANTHER" id="PTHR35813">
    <property type="entry name" value="INNER MEMBRANE PROTEIN YBAN"/>
    <property type="match status" value="1"/>
</dbReference>
<name>A0A511AW35_9LACT</name>
<protein>
    <recommendedName>
        <fullName evidence="4">DUF454 domain-containing protein</fullName>
    </recommendedName>
</protein>
<gene>
    <name evidence="2" type="ORF">AKA01nite_14640</name>
</gene>
<dbReference type="OrthoDB" id="345900at2"/>
<sequence>MKSTRFKKLLYITLGSLSLAIGTVGIFLPILPTTPLLLLTGFFYLRSSEKLYQWLIHHPVFGAYIYSYVKFKAISLKTKISAITILWGSILFSIYLLDNIWLQVMLGILASAVTIYISSLKTLSKEKLTEYKEHQAALHN</sequence>
<reference evidence="2 3" key="1">
    <citation type="submission" date="2019-07" db="EMBL/GenBank/DDBJ databases">
        <title>Whole genome shotgun sequence of Alkalibacterium kapii NBRC 103247.</title>
        <authorList>
            <person name="Hosoyama A."/>
            <person name="Uohara A."/>
            <person name="Ohji S."/>
            <person name="Ichikawa N."/>
        </authorList>
    </citation>
    <scope>NUCLEOTIDE SEQUENCE [LARGE SCALE GENOMIC DNA]</scope>
    <source>
        <strain evidence="2 3">NBRC 103247</strain>
    </source>
</reference>
<feature type="transmembrane region" description="Helical" evidence="1">
    <location>
        <begin position="9"/>
        <end position="31"/>
    </location>
</feature>
<dbReference type="PANTHER" id="PTHR35813:SF1">
    <property type="entry name" value="INNER MEMBRANE PROTEIN YBAN"/>
    <property type="match status" value="1"/>
</dbReference>
<feature type="transmembrane region" description="Helical" evidence="1">
    <location>
        <begin position="51"/>
        <end position="69"/>
    </location>
</feature>
<dbReference type="GO" id="GO:0005886">
    <property type="term" value="C:plasma membrane"/>
    <property type="evidence" value="ECO:0007669"/>
    <property type="project" value="TreeGrafter"/>
</dbReference>
<feature type="transmembrane region" description="Helical" evidence="1">
    <location>
        <begin position="76"/>
        <end position="94"/>
    </location>
</feature>
<proteinExistence type="predicted"/>
<evidence type="ECO:0000313" key="2">
    <source>
        <dbReference type="EMBL" id="GEK91842.1"/>
    </source>
</evidence>
<dbReference type="AlphaFoldDB" id="A0A511AW35"/>
<accession>A0A511AW35</accession>
<keyword evidence="1" id="KW-1133">Transmembrane helix</keyword>